<dbReference type="HOGENOM" id="CLU_3107907_0_0_1"/>
<proteinExistence type="predicted"/>
<dbReference type="AlphaFoldDB" id="A0A0C3AU74"/>
<dbReference type="Proteomes" id="UP000054097">
    <property type="component" value="Unassembled WGS sequence"/>
</dbReference>
<sequence>MCGRTCRSYGSALALPSACVQRGQGGTRLRVEFAIKPPPFNFTSLLGIADH</sequence>
<accession>A0A0C3AU74</accession>
<name>A0A0C3AU74_SERVB</name>
<keyword evidence="2" id="KW-1185">Reference proteome</keyword>
<organism evidence="1 2">
    <name type="scientific">Serendipita vermifera MAFF 305830</name>
    <dbReference type="NCBI Taxonomy" id="933852"/>
    <lineage>
        <taxon>Eukaryota</taxon>
        <taxon>Fungi</taxon>
        <taxon>Dikarya</taxon>
        <taxon>Basidiomycota</taxon>
        <taxon>Agaricomycotina</taxon>
        <taxon>Agaricomycetes</taxon>
        <taxon>Sebacinales</taxon>
        <taxon>Serendipitaceae</taxon>
        <taxon>Serendipita</taxon>
    </lineage>
</organism>
<evidence type="ECO:0000313" key="1">
    <source>
        <dbReference type="EMBL" id="KIM23569.1"/>
    </source>
</evidence>
<gene>
    <name evidence="1" type="ORF">M408DRAFT_332292</name>
</gene>
<evidence type="ECO:0000313" key="2">
    <source>
        <dbReference type="Proteomes" id="UP000054097"/>
    </source>
</evidence>
<reference evidence="1 2" key="1">
    <citation type="submission" date="2014-04" db="EMBL/GenBank/DDBJ databases">
        <authorList>
            <consortium name="DOE Joint Genome Institute"/>
            <person name="Kuo A."/>
            <person name="Zuccaro A."/>
            <person name="Kohler A."/>
            <person name="Nagy L.G."/>
            <person name="Floudas D."/>
            <person name="Copeland A."/>
            <person name="Barry K.W."/>
            <person name="Cichocki N."/>
            <person name="Veneault-Fourrey C."/>
            <person name="LaButti K."/>
            <person name="Lindquist E.A."/>
            <person name="Lipzen A."/>
            <person name="Lundell T."/>
            <person name="Morin E."/>
            <person name="Murat C."/>
            <person name="Sun H."/>
            <person name="Tunlid A."/>
            <person name="Henrissat B."/>
            <person name="Grigoriev I.V."/>
            <person name="Hibbett D.S."/>
            <person name="Martin F."/>
            <person name="Nordberg H.P."/>
            <person name="Cantor M.N."/>
            <person name="Hua S.X."/>
        </authorList>
    </citation>
    <scope>NUCLEOTIDE SEQUENCE [LARGE SCALE GENOMIC DNA]</scope>
    <source>
        <strain evidence="1 2">MAFF 305830</strain>
    </source>
</reference>
<reference evidence="2" key="2">
    <citation type="submission" date="2015-01" db="EMBL/GenBank/DDBJ databases">
        <title>Evolutionary Origins and Diversification of the Mycorrhizal Mutualists.</title>
        <authorList>
            <consortium name="DOE Joint Genome Institute"/>
            <consortium name="Mycorrhizal Genomics Consortium"/>
            <person name="Kohler A."/>
            <person name="Kuo A."/>
            <person name="Nagy L.G."/>
            <person name="Floudas D."/>
            <person name="Copeland A."/>
            <person name="Barry K.W."/>
            <person name="Cichocki N."/>
            <person name="Veneault-Fourrey C."/>
            <person name="LaButti K."/>
            <person name="Lindquist E.A."/>
            <person name="Lipzen A."/>
            <person name="Lundell T."/>
            <person name="Morin E."/>
            <person name="Murat C."/>
            <person name="Riley R."/>
            <person name="Ohm R."/>
            <person name="Sun H."/>
            <person name="Tunlid A."/>
            <person name="Henrissat B."/>
            <person name="Grigoriev I.V."/>
            <person name="Hibbett D.S."/>
            <person name="Martin F."/>
        </authorList>
    </citation>
    <scope>NUCLEOTIDE SEQUENCE [LARGE SCALE GENOMIC DNA]</scope>
    <source>
        <strain evidence="2">MAFF 305830</strain>
    </source>
</reference>
<protein>
    <submittedName>
        <fullName evidence="1">Uncharacterized protein</fullName>
    </submittedName>
</protein>
<dbReference type="EMBL" id="KN824335">
    <property type="protein sequence ID" value="KIM23569.1"/>
    <property type="molecule type" value="Genomic_DNA"/>
</dbReference>